<evidence type="ECO:0000256" key="1">
    <source>
        <dbReference type="SAM" id="SignalP"/>
    </source>
</evidence>
<reference evidence="3" key="1">
    <citation type="journal article" date="2019" name="Int. J. Syst. Evol. Microbiol.">
        <title>The Global Catalogue of Microorganisms (GCM) 10K type strain sequencing project: providing services to taxonomists for standard genome sequencing and annotation.</title>
        <authorList>
            <consortium name="The Broad Institute Genomics Platform"/>
            <consortium name="The Broad Institute Genome Sequencing Center for Infectious Disease"/>
            <person name="Wu L."/>
            <person name="Ma J."/>
        </authorList>
    </citation>
    <scope>NUCLEOTIDE SEQUENCE [LARGE SCALE GENOMIC DNA]</scope>
    <source>
        <strain evidence="3">CGMCC 4.7144</strain>
    </source>
</reference>
<name>A0ABW1H0N5_9ACTN</name>
<keyword evidence="3" id="KW-1185">Reference proteome</keyword>
<evidence type="ECO:0000313" key="3">
    <source>
        <dbReference type="Proteomes" id="UP001596226"/>
    </source>
</evidence>
<dbReference type="RefSeq" id="WP_377507111.1">
    <property type="nucleotide sequence ID" value="NZ_JBHSQS010000003.1"/>
</dbReference>
<keyword evidence="1" id="KW-0732">Signal</keyword>
<gene>
    <name evidence="2" type="ORF">ACFQGL_06950</name>
</gene>
<dbReference type="Proteomes" id="UP001596226">
    <property type="component" value="Unassembled WGS sequence"/>
</dbReference>
<feature type="signal peptide" evidence="1">
    <location>
        <begin position="1"/>
        <end position="30"/>
    </location>
</feature>
<evidence type="ECO:0000313" key="2">
    <source>
        <dbReference type="EMBL" id="MFC5923080.1"/>
    </source>
</evidence>
<protein>
    <submittedName>
        <fullName evidence="2">Uncharacterized protein</fullName>
    </submittedName>
</protein>
<comment type="caution">
    <text evidence="2">The sequence shown here is derived from an EMBL/GenBank/DDBJ whole genome shotgun (WGS) entry which is preliminary data.</text>
</comment>
<feature type="chain" id="PRO_5045417941" evidence="1">
    <location>
        <begin position="31"/>
        <end position="114"/>
    </location>
</feature>
<accession>A0ABW1H0N5</accession>
<dbReference type="EMBL" id="JBHSQS010000003">
    <property type="protein sequence ID" value="MFC5923080.1"/>
    <property type="molecule type" value="Genomic_DNA"/>
</dbReference>
<sequence>MRKTSKKSLGLLLAAGAVAGALVAPAPASAAVTCGVTVTYGLWKHIPDTATWNRSWTWNFKNCSYNVVKRKVVVNNGPDSSCRSIAYGVISTFKATETNTLGVHTMQYSSTPAC</sequence>
<proteinExistence type="predicted"/>
<organism evidence="2 3">
    <name type="scientific">Micromonospora vulcania</name>
    <dbReference type="NCBI Taxonomy" id="1441873"/>
    <lineage>
        <taxon>Bacteria</taxon>
        <taxon>Bacillati</taxon>
        <taxon>Actinomycetota</taxon>
        <taxon>Actinomycetes</taxon>
        <taxon>Micromonosporales</taxon>
        <taxon>Micromonosporaceae</taxon>
        <taxon>Micromonospora</taxon>
    </lineage>
</organism>